<dbReference type="RefSeq" id="YP_009008694.1">
    <property type="nucleotide sequence ID" value="NC_023592.1"/>
</dbReference>
<organism evidence="1 2">
    <name type="scientific">Haloarcula hispanica pleomorphic virus 2</name>
    <dbReference type="NCBI Taxonomy" id="1442594"/>
    <lineage>
        <taxon>Viruses</taxon>
        <taxon>Monodnaviria</taxon>
        <taxon>Trapavirae</taxon>
        <taxon>Saleviricota</taxon>
        <taxon>Huolimaviricetes</taxon>
        <taxon>Haloruvirales</taxon>
        <taxon>Pleolipoviridae</taxon>
        <taxon>Alphapleolipovirus</taxon>
        <taxon>Alphapleolipovirus huluense</taxon>
    </lineage>
</organism>
<protein>
    <submittedName>
        <fullName evidence="1">Gp8</fullName>
    </submittedName>
</protein>
<dbReference type="Proteomes" id="UP000201793">
    <property type="component" value="Segment"/>
</dbReference>
<dbReference type="OrthoDB" id="39605at10239"/>
<evidence type="ECO:0000313" key="2">
    <source>
        <dbReference type="Proteomes" id="UP000201793"/>
    </source>
</evidence>
<name>W0FJS3_9VIRU</name>
<dbReference type="GeneID" id="18500575"/>
<reference evidence="1 2" key="1">
    <citation type="submission" date="2013-05" db="EMBL/GenBank/DDBJ databases">
        <authorList>
            <person name="Rui W."/>
            <person name="Ming L."/>
            <person name="Hua X."/>
        </authorList>
    </citation>
    <scope>NUCLEOTIDE SEQUENCE [LARGE SCALE GENOMIC DNA]</scope>
</reference>
<accession>W0FJS3</accession>
<proteinExistence type="predicted"/>
<evidence type="ECO:0000313" key="1">
    <source>
        <dbReference type="EMBL" id="AHF22120.1"/>
    </source>
</evidence>
<dbReference type="KEGG" id="vg:18500575"/>
<sequence>MLRTSAYRIYTRPTTAITLIPTLFISIRIKCLTNFRNAVIAFMLERRKLIPVGAGRTLVTHRGFPRQRPVLPHRILQWQLTLTKLLPHATINVPDNRITANLALAQETPYSRSQARSETGIPLAHRTVVKPHQERYSTHIHTQAQDTSRGPTGGLLSGVLWVGGFVGGNPHQQERTETSCPA</sequence>
<dbReference type="EMBL" id="KF056323">
    <property type="protein sequence ID" value="AHF22120.1"/>
    <property type="molecule type" value="Genomic_DNA"/>
</dbReference>
<keyword evidence="2" id="KW-1185">Reference proteome</keyword>